<proteinExistence type="predicted"/>
<evidence type="ECO:0000313" key="3">
    <source>
        <dbReference type="Proteomes" id="UP000008206"/>
    </source>
</evidence>
<dbReference type="OrthoDB" id="494931at2"/>
<name>E0U543_GLOV7</name>
<dbReference type="HOGENOM" id="CLU_081798_0_0_3"/>
<dbReference type="RefSeq" id="WP_013320432.1">
    <property type="nucleotide sequence ID" value="NC_014501.1"/>
</dbReference>
<gene>
    <name evidence="2" type="ordered locus">Cyan7822_0275</name>
</gene>
<dbReference type="eggNOG" id="COG0178">
    <property type="taxonomic scope" value="Bacteria"/>
</dbReference>
<evidence type="ECO:0000256" key="1">
    <source>
        <dbReference type="SAM" id="MobiDB-lite"/>
    </source>
</evidence>
<organism evidence="2 3">
    <name type="scientific">Gloeothece verrucosa (strain PCC 7822)</name>
    <name type="common">Cyanothece sp. (strain PCC 7822)</name>
    <dbReference type="NCBI Taxonomy" id="497965"/>
    <lineage>
        <taxon>Bacteria</taxon>
        <taxon>Bacillati</taxon>
        <taxon>Cyanobacteriota</taxon>
        <taxon>Cyanophyceae</taxon>
        <taxon>Oscillatoriophycideae</taxon>
        <taxon>Chroococcales</taxon>
        <taxon>Aphanothecaceae</taxon>
        <taxon>Gloeothece</taxon>
        <taxon>Gloeothece verrucosa</taxon>
    </lineage>
</organism>
<dbReference type="AlphaFoldDB" id="E0U543"/>
<accession>E0U543</accession>
<dbReference type="Proteomes" id="UP000008206">
    <property type="component" value="Chromosome"/>
</dbReference>
<dbReference type="EMBL" id="CP002198">
    <property type="protein sequence ID" value="ADN12322.1"/>
    <property type="molecule type" value="Genomic_DNA"/>
</dbReference>
<feature type="region of interest" description="Disordered" evidence="1">
    <location>
        <begin position="190"/>
        <end position="209"/>
    </location>
</feature>
<sequence length="296" mass="34064">MTEPTQDITLAQATILLIRYGFDLKGYFPQELIDKWLKDYSAKWIRTAIIEALYQGRYKAISVEQILKLWRRREQMTSHFSHEFERLICRNLLEQEESGEYAKSHDHPPQNTATKTLSKSFNPAVIPEQNRIFSPHSHQPPFYPLTAVRNSFPTPINEATDEDLNHPLVSNSSDENLSVYEAAQSHLRSNSQASPLSLLNHEGLPTSDTKVNNSQDLKSALTNLDELFTQFFTETDPQKSASSAFYTDLDHDYQWRGTIAGRTIDEFTPKLDRSELYSKLKAVVQQQLEEKTQVNR</sequence>
<dbReference type="KEGG" id="cyj:Cyan7822_0275"/>
<reference evidence="3" key="1">
    <citation type="journal article" date="2011" name="MBio">
        <title>Novel metabolic attributes of the genus Cyanothece, comprising a group of unicellular nitrogen-fixing Cyanobacteria.</title>
        <authorList>
            <person name="Bandyopadhyay A."/>
            <person name="Elvitigala T."/>
            <person name="Welsh E."/>
            <person name="Stockel J."/>
            <person name="Liberton M."/>
            <person name="Min H."/>
            <person name="Sherman L.A."/>
            <person name="Pakrasi H.B."/>
        </authorList>
    </citation>
    <scope>NUCLEOTIDE SEQUENCE [LARGE SCALE GENOMIC DNA]</scope>
    <source>
        <strain evidence="3">PCC 7822</strain>
    </source>
</reference>
<evidence type="ECO:0000313" key="2">
    <source>
        <dbReference type="EMBL" id="ADN12322.1"/>
    </source>
</evidence>
<protein>
    <submittedName>
        <fullName evidence="2">Uncharacterized protein</fullName>
    </submittedName>
</protein>
<keyword evidence="3" id="KW-1185">Reference proteome</keyword>
<dbReference type="STRING" id="497965.Cyan7822_0275"/>